<comment type="caution">
    <text evidence="2">The sequence shown here is derived from an EMBL/GenBank/DDBJ whole genome shotgun (WGS) entry which is preliminary data.</text>
</comment>
<gene>
    <name evidence="2" type="ORF">EW146_g209</name>
</gene>
<keyword evidence="3" id="KW-1185">Reference proteome</keyword>
<feature type="region of interest" description="Disordered" evidence="1">
    <location>
        <begin position="78"/>
        <end position="137"/>
    </location>
</feature>
<evidence type="ECO:0000313" key="3">
    <source>
        <dbReference type="Proteomes" id="UP000310158"/>
    </source>
</evidence>
<evidence type="ECO:0000313" key="2">
    <source>
        <dbReference type="EMBL" id="THH21345.1"/>
    </source>
</evidence>
<protein>
    <submittedName>
        <fullName evidence="2">Uncharacterized protein</fullName>
    </submittedName>
</protein>
<reference evidence="2 3" key="1">
    <citation type="submission" date="2019-02" db="EMBL/GenBank/DDBJ databases">
        <title>Genome sequencing of the rare red list fungi Bondarzewia mesenterica.</title>
        <authorList>
            <person name="Buettner E."/>
            <person name="Kellner H."/>
        </authorList>
    </citation>
    <scope>NUCLEOTIDE SEQUENCE [LARGE SCALE GENOMIC DNA]</scope>
    <source>
        <strain evidence="2 3">DSM 108281</strain>
    </source>
</reference>
<dbReference type="Proteomes" id="UP000310158">
    <property type="component" value="Unassembled WGS sequence"/>
</dbReference>
<proteinExistence type="predicted"/>
<accession>A0A4S4M8A2</accession>
<feature type="compositionally biased region" description="Basic and acidic residues" evidence="1">
    <location>
        <begin position="125"/>
        <end position="137"/>
    </location>
</feature>
<name>A0A4S4M8A2_9AGAM</name>
<dbReference type="EMBL" id="SGPL01000004">
    <property type="protein sequence ID" value="THH21345.1"/>
    <property type="molecule type" value="Genomic_DNA"/>
</dbReference>
<evidence type="ECO:0000256" key="1">
    <source>
        <dbReference type="SAM" id="MobiDB-lite"/>
    </source>
</evidence>
<dbReference type="AlphaFoldDB" id="A0A4S4M8A2"/>
<organism evidence="2 3">
    <name type="scientific">Bondarzewia mesenterica</name>
    <dbReference type="NCBI Taxonomy" id="1095465"/>
    <lineage>
        <taxon>Eukaryota</taxon>
        <taxon>Fungi</taxon>
        <taxon>Dikarya</taxon>
        <taxon>Basidiomycota</taxon>
        <taxon>Agaricomycotina</taxon>
        <taxon>Agaricomycetes</taxon>
        <taxon>Russulales</taxon>
        <taxon>Bondarzewiaceae</taxon>
        <taxon>Bondarzewia</taxon>
    </lineage>
</organism>
<sequence>MPNSDLTIALSFLPNLDYLTIDSLLITARFFDALTLHFHDDGRLASGQNSWVPEPHELDQDYEGPRAMIRISKSNPWSPIYDDQLTDGGFESDDEPSCPPVRESEPEEVSEVDSQGSEPYTDEGSEPHIDPGEKHDPEGAYYLALANMIESRWRIPPHARVDDVVDAPPITRLRKLCAPRKDFTVLWMISEEHFQRVVDCQREGFELDFRRNDGYSKQE</sequence>